<evidence type="ECO:0000313" key="8">
    <source>
        <dbReference type="EMBL" id="SED91717.1"/>
    </source>
</evidence>
<organism evidence="8 10">
    <name type="scientific">Rhodococcus koreensis</name>
    <dbReference type="NCBI Taxonomy" id="99653"/>
    <lineage>
        <taxon>Bacteria</taxon>
        <taxon>Bacillati</taxon>
        <taxon>Actinomycetota</taxon>
        <taxon>Actinomycetes</taxon>
        <taxon>Mycobacteriales</taxon>
        <taxon>Nocardiaceae</taxon>
        <taxon>Rhodococcus</taxon>
    </lineage>
</organism>
<dbReference type="PANTHER" id="PTHR22960">
    <property type="entry name" value="MOLYBDOPTERIN COFACTOR SYNTHESIS PROTEIN A"/>
    <property type="match status" value="1"/>
</dbReference>
<dbReference type="InterPro" id="IPR002820">
    <property type="entry name" value="Mopterin_CF_biosynth-C_dom"/>
</dbReference>
<protein>
    <recommendedName>
        <fullName evidence="3 6">Cyclic pyranopterin monophosphate synthase</fullName>
        <ecNumber evidence="3 6">4.6.1.17</ecNumber>
    </recommendedName>
    <alternativeName>
        <fullName evidence="6">Molybdenum cofactor biosynthesis protein C</fullName>
    </alternativeName>
</protein>
<evidence type="ECO:0000313" key="10">
    <source>
        <dbReference type="Proteomes" id="UP000183561"/>
    </source>
</evidence>
<comment type="similarity">
    <text evidence="6">Belongs to the MoaC family.</text>
</comment>
<dbReference type="SUPFAM" id="SSF55040">
    <property type="entry name" value="Molybdenum cofactor biosynthesis protein C, MoaC"/>
    <property type="match status" value="1"/>
</dbReference>
<feature type="binding site" evidence="6">
    <location>
        <begin position="87"/>
        <end position="89"/>
    </location>
    <ligand>
        <name>substrate</name>
    </ligand>
</feature>
<gene>
    <name evidence="6" type="primary">moaC</name>
    <name evidence="8" type="ORF">SAMN04490239_9251</name>
    <name evidence="9" type="ORF">SAMN04490239_9429</name>
</gene>
<dbReference type="NCBIfam" id="NF006870">
    <property type="entry name" value="PRK09364.1"/>
    <property type="match status" value="1"/>
</dbReference>
<keyword evidence="5 6" id="KW-0456">Lyase</keyword>
<comment type="pathway">
    <text evidence="2 6">Cofactor biosynthesis; molybdopterin biosynthesis.</text>
</comment>
<dbReference type="InterPro" id="IPR050105">
    <property type="entry name" value="MoCo_biosynth_MoaA/MoaC"/>
</dbReference>
<dbReference type="GO" id="GO:0006777">
    <property type="term" value="P:Mo-molybdopterin cofactor biosynthetic process"/>
    <property type="evidence" value="ECO:0007669"/>
    <property type="project" value="UniProtKB-UniRule"/>
</dbReference>
<dbReference type="Pfam" id="PF01967">
    <property type="entry name" value="MoaC"/>
    <property type="match status" value="1"/>
</dbReference>
<dbReference type="Gene3D" id="3.30.70.640">
    <property type="entry name" value="Molybdopterin cofactor biosynthesis C (MoaC) domain"/>
    <property type="match status" value="1"/>
</dbReference>
<evidence type="ECO:0000259" key="7">
    <source>
        <dbReference type="Pfam" id="PF01967"/>
    </source>
</evidence>
<dbReference type="HAMAP" id="MF_01224_B">
    <property type="entry name" value="MoaC_B"/>
    <property type="match status" value="1"/>
</dbReference>
<dbReference type="AlphaFoldDB" id="A0A1H5EKM5"/>
<feature type="binding site" evidence="6">
    <location>
        <begin position="123"/>
        <end position="124"/>
    </location>
    <ligand>
        <name>substrate</name>
    </ligand>
</feature>
<dbReference type="Proteomes" id="UP000183561">
    <property type="component" value="Unassembled WGS sequence"/>
</dbReference>
<accession>A0A1H5EKM5</accession>
<evidence type="ECO:0000256" key="6">
    <source>
        <dbReference type="HAMAP-Rule" id="MF_01224"/>
    </source>
</evidence>
<evidence type="ECO:0000256" key="5">
    <source>
        <dbReference type="ARBA" id="ARBA00023239"/>
    </source>
</evidence>
<name>A0A1H5EKM5_9NOCA</name>
<proteinExistence type="inferred from homology"/>
<sequence length="201" mass="21448">MNPLRNVPLAADFPALSHVDTNGRARMVDVSDKANTYRSARAAAELRTTAEVVALVRAEKMPKADVLSTARIAGITAAKRTWELIPLCHQLALSTVKIEFAFTDRTVEIEATAKTKGPTGVEMEALTAVAVAGLTLHDMVKAVDPAASVDRVRLMSKEGGMSGSWCRCASDETAVAPMTWPASCACRSPGAEEDHLLDARD</sequence>
<dbReference type="EC" id="4.6.1.17" evidence="3 6"/>
<reference evidence="8" key="2">
    <citation type="submission" date="2016-10" db="EMBL/GenBank/DDBJ databases">
        <authorList>
            <person name="de Groot N.N."/>
        </authorList>
    </citation>
    <scope>NUCLEOTIDE SEQUENCE [LARGE SCALE GENOMIC DNA]</scope>
    <source>
        <strain evidence="8">DSM 44498</strain>
    </source>
</reference>
<dbReference type="InterPro" id="IPR047594">
    <property type="entry name" value="MoaC_bact/euk"/>
</dbReference>
<feature type="domain" description="Molybdopterin cofactor biosynthesis C (MoaC)" evidence="7">
    <location>
        <begin position="27"/>
        <end position="160"/>
    </location>
</feature>
<keyword evidence="4 6" id="KW-0501">Molybdenum cofactor biosynthesis</keyword>
<comment type="catalytic activity">
    <reaction evidence="1 6">
        <text>(8S)-3',8-cyclo-7,8-dihydroguanosine 5'-triphosphate = cyclic pyranopterin phosphate + diphosphate</text>
        <dbReference type="Rhea" id="RHEA:49580"/>
        <dbReference type="ChEBI" id="CHEBI:33019"/>
        <dbReference type="ChEBI" id="CHEBI:59648"/>
        <dbReference type="ChEBI" id="CHEBI:131766"/>
        <dbReference type="EC" id="4.6.1.17"/>
    </reaction>
</comment>
<dbReference type="CDD" id="cd01420">
    <property type="entry name" value="MoaC_PE"/>
    <property type="match status" value="1"/>
</dbReference>
<dbReference type="InterPro" id="IPR036522">
    <property type="entry name" value="MoaC_sf"/>
</dbReference>
<dbReference type="GO" id="GO:0061799">
    <property type="term" value="F:cyclic pyranopterin monophosphate synthase activity"/>
    <property type="evidence" value="ECO:0007669"/>
    <property type="project" value="UniProtKB-UniRule"/>
</dbReference>
<evidence type="ECO:0000313" key="9">
    <source>
        <dbReference type="EMBL" id="SED96539.1"/>
    </source>
</evidence>
<feature type="active site" evidence="6">
    <location>
        <position position="138"/>
    </location>
</feature>
<reference evidence="10" key="1">
    <citation type="submission" date="2016-10" db="EMBL/GenBank/DDBJ databases">
        <authorList>
            <person name="Varghese N."/>
            <person name="Submissions S."/>
        </authorList>
    </citation>
    <scope>NUCLEOTIDE SEQUENCE [LARGE SCALE GENOMIC DNA]</scope>
    <source>
        <strain evidence="10">DSM 44498</strain>
    </source>
</reference>
<dbReference type="NCBIfam" id="TIGR00581">
    <property type="entry name" value="moaC"/>
    <property type="match status" value="1"/>
</dbReference>
<comment type="subunit">
    <text evidence="6">Homohexamer; trimer of dimers.</text>
</comment>
<dbReference type="UniPathway" id="UPA00344"/>
<evidence type="ECO:0000256" key="3">
    <source>
        <dbReference type="ARBA" id="ARBA00012575"/>
    </source>
</evidence>
<evidence type="ECO:0000256" key="2">
    <source>
        <dbReference type="ARBA" id="ARBA00005046"/>
    </source>
</evidence>
<evidence type="ECO:0000256" key="1">
    <source>
        <dbReference type="ARBA" id="ARBA00001637"/>
    </source>
</evidence>
<comment type="function">
    <text evidence="6">Catalyzes the conversion of (8S)-3',8-cyclo-7,8-dihydroguanosine 5'-triphosphate to cyclic pyranopterin monophosphate (cPMP).</text>
</comment>
<dbReference type="EMBL" id="FNSV01000006">
    <property type="protein sequence ID" value="SED91717.1"/>
    <property type="molecule type" value="Genomic_DNA"/>
</dbReference>
<keyword evidence="10" id="KW-1185">Reference proteome</keyword>
<evidence type="ECO:0000256" key="4">
    <source>
        <dbReference type="ARBA" id="ARBA00023150"/>
    </source>
</evidence>
<dbReference type="EMBL" id="FNSV01000008">
    <property type="protein sequence ID" value="SED96539.1"/>
    <property type="molecule type" value="Genomic_DNA"/>
</dbReference>
<dbReference type="InterPro" id="IPR023045">
    <property type="entry name" value="MoaC"/>
</dbReference>